<organism evidence="2 3">
    <name type="scientific">Anaerococcus porci</name>
    <dbReference type="NCBI Taxonomy" id="2652269"/>
    <lineage>
        <taxon>Bacteria</taxon>
        <taxon>Bacillati</taxon>
        <taxon>Bacillota</taxon>
        <taxon>Tissierellia</taxon>
        <taxon>Tissierellales</taxon>
        <taxon>Peptoniphilaceae</taxon>
        <taxon>Anaerococcus</taxon>
    </lineage>
</organism>
<keyword evidence="3" id="KW-1185">Reference proteome</keyword>
<keyword evidence="1" id="KW-0472">Membrane</keyword>
<dbReference type="AlphaFoldDB" id="A0A6N7VVV0"/>
<dbReference type="Proteomes" id="UP000441925">
    <property type="component" value="Unassembled WGS sequence"/>
</dbReference>
<keyword evidence="1" id="KW-0812">Transmembrane</keyword>
<name>A0A6N7VVV0_9FIRM</name>
<comment type="caution">
    <text evidence="2">The sequence shown here is derived from an EMBL/GenBank/DDBJ whole genome shotgun (WGS) entry which is preliminary data.</text>
</comment>
<protein>
    <submittedName>
        <fullName evidence="2">Uncharacterized protein</fullName>
    </submittedName>
</protein>
<dbReference type="RefSeq" id="WP_154541005.1">
    <property type="nucleotide sequence ID" value="NZ_JAXDSU010000008.1"/>
</dbReference>
<evidence type="ECO:0000256" key="1">
    <source>
        <dbReference type="SAM" id="Phobius"/>
    </source>
</evidence>
<accession>A0A6N7VVV0</accession>
<feature type="transmembrane region" description="Helical" evidence="1">
    <location>
        <begin position="70"/>
        <end position="86"/>
    </location>
</feature>
<sequence length="104" mass="12421">MENKDKVLQEKNKEKQITAYDVEMRKLDIREKKEEEAKKFKQENKYKLIFLVLGILTIASLFDYGFFRTLGIWIVLSFCYILGGWFDKDSKVVGFVVKLIRKFQ</sequence>
<evidence type="ECO:0000313" key="3">
    <source>
        <dbReference type="Proteomes" id="UP000441925"/>
    </source>
</evidence>
<keyword evidence="1" id="KW-1133">Transmembrane helix</keyword>
<evidence type="ECO:0000313" key="2">
    <source>
        <dbReference type="EMBL" id="MSS78154.1"/>
    </source>
</evidence>
<reference evidence="2 3" key="1">
    <citation type="submission" date="2019-08" db="EMBL/GenBank/DDBJ databases">
        <title>In-depth cultivation of the pig gut microbiome towards novel bacterial diversity and tailored functional studies.</title>
        <authorList>
            <person name="Wylensek D."/>
            <person name="Hitch T.C.A."/>
            <person name="Clavel T."/>
        </authorList>
    </citation>
    <scope>NUCLEOTIDE SEQUENCE [LARGE SCALE GENOMIC DNA]</scope>
    <source>
        <strain evidence="2 3">WCA-380-WT-2B</strain>
    </source>
</reference>
<feature type="transmembrane region" description="Helical" evidence="1">
    <location>
        <begin position="48"/>
        <end position="64"/>
    </location>
</feature>
<dbReference type="EMBL" id="VULQ01000007">
    <property type="protein sequence ID" value="MSS78154.1"/>
    <property type="molecule type" value="Genomic_DNA"/>
</dbReference>
<proteinExistence type="predicted"/>
<gene>
    <name evidence="2" type="ORF">FYJ26_07040</name>
</gene>